<comment type="caution">
    <text evidence="2">The sequence shown here is derived from an EMBL/GenBank/DDBJ whole genome shotgun (WGS) entry which is preliminary data.</text>
</comment>
<dbReference type="Proteomes" id="UP001479436">
    <property type="component" value="Unassembled WGS sequence"/>
</dbReference>
<feature type="domain" description="CRIB" evidence="1">
    <location>
        <begin position="88"/>
        <end position="101"/>
    </location>
</feature>
<name>A0ABR2WPM0_9FUNG</name>
<proteinExistence type="predicted"/>
<accession>A0ABR2WPM0</accession>
<dbReference type="InterPro" id="IPR036936">
    <property type="entry name" value="CRIB_dom_sf"/>
</dbReference>
<dbReference type="SMART" id="SM00285">
    <property type="entry name" value="PBD"/>
    <property type="match status" value="2"/>
</dbReference>
<dbReference type="EMBL" id="JASJQH010000653">
    <property type="protein sequence ID" value="KAK9763391.1"/>
    <property type="molecule type" value="Genomic_DNA"/>
</dbReference>
<gene>
    <name evidence="2" type="ORF">K7432_009974</name>
</gene>
<keyword evidence="3" id="KW-1185">Reference proteome</keyword>
<evidence type="ECO:0000313" key="3">
    <source>
        <dbReference type="Proteomes" id="UP001479436"/>
    </source>
</evidence>
<dbReference type="Gene3D" id="3.90.810.10">
    <property type="entry name" value="CRIB domain"/>
    <property type="match status" value="2"/>
</dbReference>
<dbReference type="InterPro" id="IPR000095">
    <property type="entry name" value="CRIB_dom"/>
</dbReference>
<dbReference type="PROSITE" id="PS50108">
    <property type="entry name" value="CRIB"/>
    <property type="match status" value="1"/>
</dbReference>
<dbReference type="Pfam" id="PF00786">
    <property type="entry name" value="PBD"/>
    <property type="match status" value="1"/>
</dbReference>
<reference evidence="2 3" key="1">
    <citation type="submission" date="2023-04" db="EMBL/GenBank/DDBJ databases">
        <title>Genome of Basidiobolus ranarum AG-B5.</title>
        <authorList>
            <person name="Stajich J.E."/>
            <person name="Carter-House D."/>
            <person name="Gryganskyi A."/>
        </authorList>
    </citation>
    <scope>NUCLEOTIDE SEQUENCE [LARGE SCALE GENOMIC DNA]</scope>
    <source>
        <strain evidence="2 3">AG-B5</strain>
    </source>
</reference>
<sequence length="243" mass="27761">MTSYEDWVAPLVGPIRPLQPTTSPVEINNKPTQESKCYHYSNICTCWSGYTEAKDNSTKRLEKSKFSKFTSYLRSISNLLKANKRPEISSPFNFLHCEHAGVDPVTKEIVDLPIHSPNLISVEQLTHTPDEMMTPRISTLPSKLRGQVCNREHSRRKTTIHIDANLMKQESNQMQRWSLHSNHEALSQKNSNHRPSLQPSINRKNLEISSPFNPIHVAHIAFSKDGALIAMPQSWRQSLAFEH</sequence>
<protein>
    <recommendedName>
        <fullName evidence="1">CRIB domain-containing protein</fullName>
    </recommendedName>
</protein>
<organism evidence="2 3">
    <name type="scientific">Basidiobolus ranarum</name>
    <dbReference type="NCBI Taxonomy" id="34480"/>
    <lineage>
        <taxon>Eukaryota</taxon>
        <taxon>Fungi</taxon>
        <taxon>Fungi incertae sedis</taxon>
        <taxon>Zoopagomycota</taxon>
        <taxon>Entomophthoromycotina</taxon>
        <taxon>Basidiobolomycetes</taxon>
        <taxon>Basidiobolales</taxon>
        <taxon>Basidiobolaceae</taxon>
        <taxon>Basidiobolus</taxon>
    </lineage>
</organism>
<evidence type="ECO:0000259" key="1">
    <source>
        <dbReference type="PROSITE" id="PS50108"/>
    </source>
</evidence>
<evidence type="ECO:0000313" key="2">
    <source>
        <dbReference type="EMBL" id="KAK9763391.1"/>
    </source>
</evidence>